<dbReference type="GO" id="GO:0035075">
    <property type="term" value="P:response to ecdysone"/>
    <property type="evidence" value="ECO:0007669"/>
    <property type="project" value="UniProtKB-ARBA"/>
</dbReference>
<feature type="region of interest" description="Disordered" evidence="12">
    <location>
        <begin position="448"/>
        <end position="502"/>
    </location>
</feature>
<evidence type="ECO:0000256" key="3">
    <source>
        <dbReference type="ARBA" id="ARBA00022723"/>
    </source>
</evidence>
<dbReference type="InterPro" id="IPR050234">
    <property type="entry name" value="Nuclear_hormone_rcpt_NR1"/>
</dbReference>
<protein>
    <submittedName>
        <fullName evidence="15">Ecdysone-induced protein 75B, isoform A</fullName>
    </submittedName>
</protein>
<dbReference type="Proteomes" id="UP000037069">
    <property type="component" value="Unassembled WGS sequence"/>
</dbReference>
<feature type="compositionally biased region" description="Polar residues" evidence="12">
    <location>
        <begin position="1235"/>
        <end position="1244"/>
    </location>
</feature>
<sequence length="1632" mass="180252">MVCAMQELNTTAVAINETHHHHHHLQHQQQHHHHLQQQLQHSLQQQQQLPQQVEIVRTLPTHFTQHLQQSPQQMTTIVVLTTPSSHTVGQTTQQTVINVQQQANTNLLQTQNIITQQQQQQQQQQHLSNSNKSQQLKKQHASLVRLLESAPITKKSLKIQKPQQQNTSPQLQQQIVIPQLQQQQQQQTQQQIIYVKQQQTTPQQTLTLTQQQPQLAQQLAQPKRLKTNSSSSSSSSATTTTNTTTTTTLTLTKQPQQQQLVVLTPATTPAAAGNLSDNSNIIKTLNNTSNHNLLSTINTNYDHNQEYQKPQEQQQQQQQQQQQLPLKTDNNESGIEEEPEDSATQTTNESKLNISNNIKELAYEPQQCPWKKIRFARELKQKEQMQKQQEFKEEKTITDNEQNINNNNNSSNYSSSTNAATNSNYELNLAEQTHKEIAILLQQQHQNYQQQQQQQQQQHRRDSSDSNSSLISNTSSTHSLSNGCTCTPQQLSQRHDTTNEDDFYLDRRNSSLSAEEMDNESIVLLPCQCADCHPDNMDDSGCDDDQKEEDLTTLNYLCQKFDENLETGKHAANSNNANNHINNNNTQTTDLVKVAIVKREDKEERTPLMGKQQKDEGFFRRSIQQKIQYRPCTKNQQCSILRINRNRCQYCRLKKCIAVGMSRDAVRFGRVPKREKARILAAMQQSTQNRGQQRALSGELDDQPRLLSAVLRAHLETCEFTKEKVAAMRQRARECPSYSMPTLLACPLNPAPELQSEQEFSQRFAHVIRGVIDFAGMIPGFQLLSQDDKFTLLKAGLFDALFVRLICMFDNSINSIICLNGQVMRRDAIQNGANARFLVDSTFNFAERMNSMNLTDAEIGLFCAIVLITPDRPGLRNIELIEKMYSRLKGCLQTIINQNRPDQPDFMSKLLETMPDLRTLSTLHTEKLVVFRTEHKELLRQQMWSMEDEQPSLSKSPHNWEDQRMEVGEAKSPLGSVSSTESNDLDYPAASTTTNNTSSANNHLNHLLPQQTSSLASSAPLLAATLSGTCPLRNRANSGSSGDSTNELDMVVGSHAHLTQNGLTITPIVRAHSHQQLHHHLTAAANATHRYRKLDSPTDSGIESGNEKNECSKNVSSGGSSSCSSPRSSVDDALDCNVVEGQNNSGTQVTVSVSPVRSPQPLSQQPASSTSNSNNSSANSTLNLKRQIVDDMPVLKRVLQAPPLYDTNSLMDEAYKPHKKFRALRHREYECTEADASSSTQITMPQLPASSNSPPHHNAQSPPPPTSSSSSINSTAAINPAASTQQPVLLVPQATHSPPNPLSASPPAIAQHQSQLHMHLTRPTPTNSNAASTQQQQQQTSSLSSTHSVLAKSLMAEPRMTPEQMKRSDIIQNYIMRDTQPSANSSNALLVCSPHGPGSRSPAPLHHQMQMHNLYSNGSNSPNSSTSPHNNCNSPSTTTSNAGLNNNLASPPSNSPAAARWPGHSVITTTTINQRQQSVSPSSNGSSSSSSSTSSTSSSSSSSSSASSSNSSSAGCQYFQSPHSTSASVSPPRPSPSQMNTPPRLLELQVDIADSQQPLNLSKKSPTPPPSKLQALVAAATAAQRYPTVSADVTVTATSSNNGNNNNSNNTTTAAAASTTTTTLQQKVMLEA</sequence>
<dbReference type="STRING" id="7375.A0A0L0CKC6"/>
<feature type="compositionally biased region" description="Polar residues" evidence="12">
    <location>
        <begin position="483"/>
        <end position="492"/>
    </location>
</feature>
<dbReference type="Gene3D" id="3.30.50.10">
    <property type="entry name" value="Erythroid Transcription Factor GATA-1, subunit A"/>
    <property type="match status" value="1"/>
</dbReference>
<dbReference type="GO" id="GO:0008270">
    <property type="term" value="F:zinc ion binding"/>
    <property type="evidence" value="ECO:0007669"/>
    <property type="project" value="UniProtKB-KW"/>
</dbReference>
<comment type="function">
    <text evidence="11">Implicated in the regulation of ecdysone-triggered gene hierarchies. Probably plays a key role in mediating the regulation of the larval molt by 20-OH-ecdysone.</text>
</comment>
<feature type="compositionally biased region" description="Basic and acidic residues" evidence="12">
    <location>
        <begin position="493"/>
        <end position="502"/>
    </location>
</feature>
<dbReference type="GO" id="GO:0005634">
    <property type="term" value="C:nucleus"/>
    <property type="evidence" value="ECO:0007669"/>
    <property type="project" value="UniProtKB-SubCell"/>
</dbReference>
<evidence type="ECO:0000259" key="14">
    <source>
        <dbReference type="PROSITE" id="PS51843"/>
    </source>
</evidence>
<feature type="compositionally biased region" description="Basic and acidic residues" evidence="12">
    <location>
        <begin position="384"/>
        <end position="398"/>
    </location>
</feature>
<name>A0A0L0CKC6_LUCCU</name>
<dbReference type="GO" id="GO:0000978">
    <property type="term" value="F:RNA polymerase II cis-regulatory region sequence-specific DNA binding"/>
    <property type="evidence" value="ECO:0007669"/>
    <property type="project" value="TreeGrafter"/>
</dbReference>
<feature type="compositionally biased region" description="Low complexity" evidence="12">
    <location>
        <begin position="307"/>
        <end position="327"/>
    </location>
</feature>
<evidence type="ECO:0000256" key="6">
    <source>
        <dbReference type="ARBA" id="ARBA00023015"/>
    </source>
</evidence>
<feature type="compositionally biased region" description="Low complexity" evidence="12">
    <location>
        <begin position="1326"/>
        <end position="1346"/>
    </location>
</feature>
<evidence type="ECO:0000259" key="13">
    <source>
        <dbReference type="PROSITE" id="PS51030"/>
    </source>
</evidence>
<feature type="region of interest" description="Disordered" evidence="12">
    <location>
        <begin position="969"/>
        <end position="1004"/>
    </location>
</feature>
<feature type="region of interest" description="Disordered" evidence="12">
    <location>
        <begin position="1599"/>
        <end position="1622"/>
    </location>
</feature>
<dbReference type="Pfam" id="PF00105">
    <property type="entry name" value="zf-C4"/>
    <property type="match status" value="1"/>
</dbReference>
<feature type="compositionally biased region" description="Low complexity" evidence="12">
    <location>
        <begin position="1250"/>
        <end position="1260"/>
    </location>
</feature>
<feature type="compositionally biased region" description="Low complexity" evidence="12">
    <location>
        <begin position="405"/>
        <end position="419"/>
    </location>
</feature>
<dbReference type="SUPFAM" id="SSF48508">
    <property type="entry name" value="Nuclear receptor ligand-binding domain"/>
    <property type="match status" value="1"/>
</dbReference>
<dbReference type="PROSITE" id="PS51030">
    <property type="entry name" value="NUCLEAR_REC_DBD_2"/>
    <property type="match status" value="1"/>
</dbReference>
<dbReference type="SUPFAM" id="SSF57716">
    <property type="entry name" value="Glucocorticoid receptor-like (DNA-binding domain)"/>
    <property type="match status" value="1"/>
</dbReference>
<proteinExistence type="inferred from homology"/>
<evidence type="ECO:0000313" key="16">
    <source>
        <dbReference type="Proteomes" id="UP000037069"/>
    </source>
</evidence>
<dbReference type="GO" id="GO:0018990">
    <property type="term" value="P:ecdysis, chitin-based cuticle"/>
    <property type="evidence" value="ECO:0007669"/>
    <property type="project" value="UniProtKB-ARBA"/>
</dbReference>
<evidence type="ECO:0000256" key="5">
    <source>
        <dbReference type="ARBA" id="ARBA00022833"/>
    </source>
</evidence>
<feature type="compositionally biased region" description="Low complexity" evidence="12">
    <location>
        <begin position="1482"/>
        <end position="1515"/>
    </location>
</feature>
<organism evidence="15 16">
    <name type="scientific">Lucilia cuprina</name>
    <name type="common">Green bottle fly</name>
    <name type="synonym">Australian sheep blowfly</name>
    <dbReference type="NCBI Taxonomy" id="7375"/>
    <lineage>
        <taxon>Eukaryota</taxon>
        <taxon>Metazoa</taxon>
        <taxon>Ecdysozoa</taxon>
        <taxon>Arthropoda</taxon>
        <taxon>Hexapoda</taxon>
        <taxon>Insecta</taxon>
        <taxon>Pterygota</taxon>
        <taxon>Neoptera</taxon>
        <taxon>Endopterygota</taxon>
        <taxon>Diptera</taxon>
        <taxon>Brachycera</taxon>
        <taxon>Muscomorpha</taxon>
        <taxon>Oestroidea</taxon>
        <taxon>Calliphoridae</taxon>
        <taxon>Luciliinae</taxon>
        <taxon>Lucilia</taxon>
    </lineage>
</organism>
<feature type="compositionally biased region" description="Low complexity" evidence="12">
    <location>
        <begin position="465"/>
        <end position="482"/>
    </location>
</feature>
<comment type="caution">
    <text evidence="15">The sequence shown here is derived from an EMBL/GenBank/DDBJ whole genome shotgun (WGS) entry which is preliminary data.</text>
</comment>
<feature type="region of interest" description="Disordered" evidence="12">
    <location>
        <begin position="1232"/>
        <end position="1274"/>
    </location>
</feature>
<dbReference type="InterPro" id="IPR035500">
    <property type="entry name" value="NHR-like_dom_sf"/>
</dbReference>
<dbReference type="PANTHER" id="PTHR24082">
    <property type="entry name" value="NUCLEAR HORMONE RECEPTOR"/>
    <property type="match status" value="1"/>
</dbReference>
<feature type="domain" description="NR LBD" evidence="14">
    <location>
        <begin position="702"/>
        <end position="950"/>
    </location>
</feature>
<feature type="region of interest" description="Disordered" evidence="12">
    <location>
        <begin position="384"/>
        <end position="419"/>
    </location>
</feature>
<gene>
    <name evidence="15" type="ORF">FF38_13199</name>
</gene>
<feature type="domain" description="Nuclear receptor" evidence="13">
    <location>
        <begin position="616"/>
        <end position="668"/>
    </location>
</feature>
<feature type="compositionally biased region" description="Low complexity" evidence="12">
    <location>
        <begin position="448"/>
        <end position="457"/>
    </location>
</feature>
<comment type="similarity">
    <text evidence="2">Belongs to the nuclear hormone receptor family. NR1 subfamily.</text>
</comment>
<keyword evidence="7" id="KW-0238">DNA-binding</keyword>
<feature type="compositionally biased region" description="Low complexity" evidence="12">
    <location>
        <begin position="1416"/>
        <end position="1459"/>
    </location>
</feature>
<dbReference type="InterPro" id="IPR001628">
    <property type="entry name" value="Znf_hrmn_rcpt"/>
</dbReference>
<reference evidence="15 16" key="1">
    <citation type="journal article" date="2015" name="Nat. Commun.">
        <title>Lucilia cuprina genome unlocks parasitic fly biology to underpin future interventions.</title>
        <authorList>
            <person name="Anstead C.A."/>
            <person name="Korhonen P.K."/>
            <person name="Young N.D."/>
            <person name="Hall R.S."/>
            <person name="Jex A.R."/>
            <person name="Murali S.C."/>
            <person name="Hughes D.S."/>
            <person name="Lee S.F."/>
            <person name="Perry T."/>
            <person name="Stroehlein A.J."/>
            <person name="Ansell B.R."/>
            <person name="Breugelmans B."/>
            <person name="Hofmann A."/>
            <person name="Qu J."/>
            <person name="Dugan S."/>
            <person name="Lee S.L."/>
            <person name="Chao H."/>
            <person name="Dinh H."/>
            <person name="Han Y."/>
            <person name="Doddapaneni H.V."/>
            <person name="Worley K.C."/>
            <person name="Muzny D.M."/>
            <person name="Ioannidis P."/>
            <person name="Waterhouse R.M."/>
            <person name="Zdobnov E.M."/>
            <person name="James P.J."/>
            <person name="Bagnall N.H."/>
            <person name="Kotze A.C."/>
            <person name="Gibbs R.A."/>
            <person name="Richards S."/>
            <person name="Batterham P."/>
            <person name="Gasser R.B."/>
        </authorList>
    </citation>
    <scope>NUCLEOTIDE SEQUENCE [LARGE SCALE GENOMIC DNA]</scope>
    <source>
        <strain evidence="15 16">LS</strain>
        <tissue evidence="15">Full body</tissue>
    </source>
</reference>
<feature type="region of interest" description="Disordered" evidence="12">
    <location>
        <begin position="1094"/>
        <end position="1179"/>
    </location>
</feature>
<dbReference type="FunFam" id="1.10.565.10:FF:000029">
    <property type="entry name" value="Ecdysone-induced protein 75B, isoform B"/>
    <property type="match status" value="1"/>
</dbReference>
<dbReference type="GO" id="GO:0030154">
    <property type="term" value="P:cell differentiation"/>
    <property type="evidence" value="ECO:0007669"/>
    <property type="project" value="TreeGrafter"/>
</dbReference>
<dbReference type="SMART" id="SM00399">
    <property type="entry name" value="ZnF_C4"/>
    <property type="match status" value="1"/>
</dbReference>
<dbReference type="PROSITE" id="PS51843">
    <property type="entry name" value="NR_LBD"/>
    <property type="match status" value="1"/>
</dbReference>
<evidence type="ECO:0000256" key="9">
    <source>
        <dbReference type="ARBA" id="ARBA00023170"/>
    </source>
</evidence>
<dbReference type="Gene3D" id="1.10.565.10">
    <property type="entry name" value="Retinoid X Receptor"/>
    <property type="match status" value="1"/>
</dbReference>
<keyword evidence="5" id="KW-0862">Zinc</keyword>
<dbReference type="InterPro" id="IPR001723">
    <property type="entry name" value="Nuclear_hrmn_rcpt"/>
</dbReference>
<dbReference type="InterPro" id="IPR013088">
    <property type="entry name" value="Znf_NHR/GATA"/>
</dbReference>
<keyword evidence="3" id="KW-0479">Metal-binding</keyword>
<evidence type="ECO:0000256" key="1">
    <source>
        <dbReference type="ARBA" id="ARBA00004123"/>
    </source>
</evidence>
<accession>A0A0L0CKC6</accession>
<dbReference type="SMART" id="SM00430">
    <property type="entry name" value="HOLI"/>
    <property type="match status" value="1"/>
</dbReference>
<feature type="region of interest" description="Disordered" evidence="12">
    <location>
        <begin position="1385"/>
        <end position="1542"/>
    </location>
</feature>
<dbReference type="GO" id="GO:0000122">
    <property type="term" value="P:negative regulation of transcription by RNA polymerase II"/>
    <property type="evidence" value="ECO:0007669"/>
    <property type="project" value="TreeGrafter"/>
</dbReference>
<dbReference type="OrthoDB" id="7634782at2759"/>
<dbReference type="InterPro" id="IPR000536">
    <property type="entry name" value="Nucl_hrmn_rcpt_lig-bd"/>
</dbReference>
<dbReference type="EMBL" id="JRES01000296">
    <property type="protein sequence ID" value="KNC32672.1"/>
    <property type="molecule type" value="Genomic_DNA"/>
</dbReference>
<dbReference type="GO" id="GO:0007553">
    <property type="term" value="P:regulation of ecdysteroid metabolic process"/>
    <property type="evidence" value="ECO:0007669"/>
    <property type="project" value="UniProtKB-ARBA"/>
</dbReference>
<comment type="subcellular location">
    <subcellularLocation>
        <location evidence="1">Nucleus</location>
    </subcellularLocation>
</comment>
<dbReference type="GO" id="GO:0020037">
    <property type="term" value="F:heme binding"/>
    <property type="evidence" value="ECO:0007669"/>
    <property type="project" value="UniProtKB-ARBA"/>
</dbReference>
<feature type="region of interest" description="Disordered" evidence="12">
    <location>
        <begin position="1292"/>
        <end position="1349"/>
    </location>
</feature>
<dbReference type="PRINTS" id="PR00398">
    <property type="entry name" value="STRDHORMONER"/>
</dbReference>
<evidence type="ECO:0000256" key="8">
    <source>
        <dbReference type="ARBA" id="ARBA00023163"/>
    </source>
</evidence>
<feature type="compositionally biased region" description="Polar residues" evidence="12">
    <location>
        <begin position="1140"/>
        <end position="1157"/>
    </location>
</feature>
<evidence type="ECO:0000256" key="12">
    <source>
        <dbReference type="SAM" id="MobiDB-lite"/>
    </source>
</evidence>
<evidence type="ECO:0000256" key="4">
    <source>
        <dbReference type="ARBA" id="ARBA00022771"/>
    </source>
</evidence>
<keyword evidence="10" id="KW-0539">Nucleus</keyword>
<evidence type="ECO:0000256" key="11">
    <source>
        <dbReference type="ARBA" id="ARBA00056277"/>
    </source>
</evidence>
<feature type="compositionally biased region" description="Low complexity" evidence="12">
    <location>
        <begin position="1116"/>
        <end position="1128"/>
    </location>
</feature>
<feature type="compositionally biased region" description="Low complexity" evidence="12">
    <location>
        <begin position="989"/>
        <end position="1004"/>
    </location>
</feature>
<dbReference type="Pfam" id="PF00104">
    <property type="entry name" value="Hormone_recep"/>
    <property type="match status" value="1"/>
</dbReference>
<feature type="region of interest" description="Disordered" evidence="12">
    <location>
        <begin position="19"/>
        <end position="43"/>
    </location>
</feature>
<feature type="region of interest" description="Disordered" evidence="12">
    <location>
        <begin position="306"/>
        <end position="350"/>
    </location>
</feature>
<feature type="region of interest" description="Disordered" evidence="12">
    <location>
        <begin position="215"/>
        <end position="255"/>
    </location>
</feature>
<feature type="compositionally biased region" description="Basic residues" evidence="12">
    <location>
        <begin position="19"/>
        <end position="35"/>
    </location>
</feature>
<keyword evidence="4" id="KW-0863">Zinc-finger</keyword>
<dbReference type="GO" id="GO:0045944">
    <property type="term" value="P:positive regulation of transcription by RNA polymerase II"/>
    <property type="evidence" value="ECO:0007669"/>
    <property type="project" value="TreeGrafter"/>
</dbReference>
<evidence type="ECO:0000256" key="2">
    <source>
        <dbReference type="ARBA" id="ARBA00008092"/>
    </source>
</evidence>
<evidence type="ECO:0000256" key="7">
    <source>
        <dbReference type="ARBA" id="ARBA00023125"/>
    </source>
</evidence>
<keyword evidence="6" id="KW-0805">Transcription regulation</keyword>
<dbReference type="GO" id="GO:0004879">
    <property type="term" value="F:nuclear receptor activity"/>
    <property type="evidence" value="ECO:0007669"/>
    <property type="project" value="TreeGrafter"/>
</dbReference>
<feature type="compositionally biased region" description="Polar residues" evidence="12">
    <location>
        <begin position="1466"/>
        <end position="1481"/>
    </location>
</feature>
<dbReference type="GO" id="GO:0009755">
    <property type="term" value="P:hormone-mediated signaling pathway"/>
    <property type="evidence" value="ECO:0007669"/>
    <property type="project" value="TreeGrafter"/>
</dbReference>
<evidence type="ECO:0000256" key="10">
    <source>
        <dbReference type="ARBA" id="ARBA00023242"/>
    </source>
</evidence>
<dbReference type="CDD" id="cd06940">
    <property type="entry name" value="NR_LBD_REV_ERB"/>
    <property type="match status" value="1"/>
</dbReference>
<keyword evidence="9" id="KW-0675">Receptor</keyword>
<keyword evidence="16" id="KW-1185">Reference proteome</keyword>
<dbReference type="PANTHER" id="PTHR24082:SF473">
    <property type="entry name" value="ECDYSONE-INDUCED PROTEIN 75B, ISOFORM B"/>
    <property type="match status" value="1"/>
</dbReference>
<feature type="compositionally biased region" description="Low complexity" evidence="12">
    <location>
        <begin position="1159"/>
        <end position="1179"/>
    </location>
</feature>
<keyword evidence="8" id="KW-0804">Transcription</keyword>
<evidence type="ECO:0000313" key="15">
    <source>
        <dbReference type="EMBL" id="KNC32672.1"/>
    </source>
</evidence>